<accession>A0A3B1DP36</accession>
<gene>
    <name evidence="1" type="ORF">MNBD_PLANCTO03-877</name>
</gene>
<dbReference type="AlphaFoldDB" id="A0A3B1DP36"/>
<protein>
    <submittedName>
        <fullName evidence="1">Uncharacterized protein</fullName>
    </submittedName>
</protein>
<dbReference type="EMBL" id="UOGK01000420">
    <property type="protein sequence ID" value="VAX40621.1"/>
    <property type="molecule type" value="Genomic_DNA"/>
</dbReference>
<name>A0A3B1DP36_9ZZZZ</name>
<sequence>MHYKTFGLLVQNASGFTPQGVTVRELAAGESLGLE</sequence>
<organism evidence="1">
    <name type="scientific">hydrothermal vent metagenome</name>
    <dbReference type="NCBI Taxonomy" id="652676"/>
    <lineage>
        <taxon>unclassified sequences</taxon>
        <taxon>metagenomes</taxon>
        <taxon>ecological metagenomes</taxon>
    </lineage>
</organism>
<evidence type="ECO:0000313" key="1">
    <source>
        <dbReference type="EMBL" id="VAX40621.1"/>
    </source>
</evidence>
<proteinExistence type="predicted"/>
<reference evidence="1" key="1">
    <citation type="submission" date="2018-06" db="EMBL/GenBank/DDBJ databases">
        <authorList>
            <person name="Zhirakovskaya E."/>
        </authorList>
    </citation>
    <scope>NUCLEOTIDE SEQUENCE</scope>
</reference>